<sequence length="270" mass="29992">MHLLTYRSDAADGDVDPESLPIWLVGPKAHAAMELTPSDVSMLCLKGYTAWEITHAGCCLSHWGLPLPIVNRILDLAGLWVAYHATTHEVMEGWAPMEREYVHLTIPHDLSQKCLRLADCTALSIECVSHDQGWAAELPEFNYTYFGCNSWVEFEILGPEGKTILPRVDLCRNFRACGSYRRHLLHITDRAILSRLVAGCSIIVYLRAQIAGWSNHAKYGRIQVQYAYAVDDSVDAADVLRQPIGTNSDKAGGTTSHLDMVNAAMRSITP</sequence>
<dbReference type="OrthoDB" id="66095at2759"/>
<dbReference type="Proteomes" id="UP000332933">
    <property type="component" value="Unassembled WGS sequence"/>
</dbReference>
<name>A0A485KMZ6_9STRA</name>
<reference evidence="2 3" key="1">
    <citation type="submission" date="2019-03" db="EMBL/GenBank/DDBJ databases">
        <authorList>
            <person name="Gaulin E."/>
            <person name="Dumas B."/>
        </authorList>
    </citation>
    <scope>NUCLEOTIDE SEQUENCE [LARGE SCALE GENOMIC DNA]</scope>
    <source>
        <strain evidence="2">CBS 568.67</strain>
    </source>
</reference>
<reference evidence="1" key="2">
    <citation type="submission" date="2019-06" db="EMBL/GenBank/DDBJ databases">
        <title>Genomics analysis of Aphanomyces spp. identifies a new class of oomycete effector associated with host adaptation.</title>
        <authorList>
            <person name="Gaulin E."/>
        </authorList>
    </citation>
    <scope>NUCLEOTIDE SEQUENCE</scope>
    <source>
        <strain evidence="1">CBS 578.67</strain>
    </source>
</reference>
<keyword evidence="3" id="KW-1185">Reference proteome</keyword>
<protein>
    <submittedName>
        <fullName evidence="2">Aste57867_9350 protein</fullName>
    </submittedName>
</protein>
<dbReference type="EMBL" id="CAADRA010005158">
    <property type="protein sequence ID" value="VFT86231.1"/>
    <property type="molecule type" value="Genomic_DNA"/>
</dbReference>
<evidence type="ECO:0000313" key="1">
    <source>
        <dbReference type="EMBL" id="KAF0700119.1"/>
    </source>
</evidence>
<dbReference type="EMBL" id="VJMH01005137">
    <property type="protein sequence ID" value="KAF0700119.1"/>
    <property type="molecule type" value="Genomic_DNA"/>
</dbReference>
<accession>A0A485KMZ6</accession>
<organism evidence="2 3">
    <name type="scientific">Aphanomyces stellatus</name>
    <dbReference type="NCBI Taxonomy" id="120398"/>
    <lineage>
        <taxon>Eukaryota</taxon>
        <taxon>Sar</taxon>
        <taxon>Stramenopiles</taxon>
        <taxon>Oomycota</taxon>
        <taxon>Saprolegniomycetes</taxon>
        <taxon>Saprolegniales</taxon>
        <taxon>Verrucalvaceae</taxon>
        <taxon>Aphanomyces</taxon>
    </lineage>
</organism>
<evidence type="ECO:0000313" key="3">
    <source>
        <dbReference type="Proteomes" id="UP000332933"/>
    </source>
</evidence>
<evidence type="ECO:0000313" key="2">
    <source>
        <dbReference type="EMBL" id="VFT86231.1"/>
    </source>
</evidence>
<gene>
    <name evidence="2" type="primary">Aste57867_9350</name>
    <name evidence="1" type="ORF">As57867_009314</name>
    <name evidence="2" type="ORF">ASTE57867_9350</name>
</gene>
<proteinExistence type="predicted"/>
<dbReference type="AlphaFoldDB" id="A0A485KMZ6"/>